<gene>
    <name evidence="1" type="ORF">CLUMA_CG006153</name>
</gene>
<accession>A0A1J1HYF7</accession>
<keyword evidence="2" id="KW-1185">Reference proteome</keyword>
<evidence type="ECO:0000313" key="2">
    <source>
        <dbReference type="Proteomes" id="UP000183832"/>
    </source>
</evidence>
<sequence length="68" mass="7879">MKLIQDHLLASDLLIAVLPSKDFRQHLEGKISPEVVQRYFKRINLILLEKSLTLTSEFCELLKNLVES</sequence>
<evidence type="ECO:0000313" key="1">
    <source>
        <dbReference type="EMBL" id="CRK92586.1"/>
    </source>
</evidence>
<proteinExistence type="predicted"/>
<reference evidence="1 2" key="1">
    <citation type="submission" date="2015-04" db="EMBL/GenBank/DDBJ databases">
        <authorList>
            <person name="Syromyatnikov M.Y."/>
            <person name="Popov V.N."/>
        </authorList>
    </citation>
    <scope>NUCLEOTIDE SEQUENCE [LARGE SCALE GENOMIC DNA]</scope>
</reference>
<organism evidence="1 2">
    <name type="scientific">Clunio marinus</name>
    <dbReference type="NCBI Taxonomy" id="568069"/>
    <lineage>
        <taxon>Eukaryota</taxon>
        <taxon>Metazoa</taxon>
        <taxon>Ecdysozoa</taxon>
        <taxon>Arthropoda</taxon>
        <taxon>Hexapoda</taxon>
        <taxon>Insecta</taxon>
        <taxon>Pterygota</taxon>
        <taxon>Neoptera</taxon>
        <taxon>Endopterygota</taxon>
        <taxon>Diptera</taxon>
        <taxon>Nematocera</taxon>
        <taxon>Chironomoidea</taxon>
        <taxon>Chironomidae</taxon>
        <taxon>Clunio</taxon>
    </lineage>
</organism>
<dbReference type="AlphaFoldDB" id="A0A1J1HYF7"/>
<protein>
    <submittedName>
        <fullName evidence="1">CLUMA_CG006153, isoform A</fullName>
    </submittedName>
</protein>
<dbReference type="EMBL" id="CVRI01000032">
    <property type="protein sequence ID" value="CRK92586.1"/>
    <property type="molecule type" value="Genomic_DNA"/>
</dbReference>
<dbReference type="Proteomes" id="UP000183832">
    <property type="component" value="Unassembled WGS sequence"/>
</dbReference>
<name>A0A1J1HYF7_9DIPT</name>